<dbReference type="OrthoDB" id="1093408at2"/>
<proteinExistence type="predicted"/>
<reference evidence="2 3" key="1">
    <citation type="submission" date="2018-11" db="EMBL/GenBank/DDBJ databases">
        <authorList>
            <person name="Na S.W."/>
            <person name="Baik M."/>
        </authorList>
    </citation>
    <scope>NUCLEOTIDE SEQUENCE [LARGE SCALE GENOMIC DNA]</scope>
    <source>
        <strain evidence="2 3">E39</strain>
    </source>
</reference>
<evidence type="ECO:0000313" key="3">
    <source>
        <dbReference type="Proteomes" id="UP000249375"/>
    </source>
</evidence>
<keyword evidence="3" id="KW-1185">Reference proteome</keyword>
<dbReference type="Proteomes" id="UP000249375">
    <property type="component" value="Chromosome"/>
</dbReference>
<dbReference type="RefSeq" id="WP_111899281.1">
    <property type="nucleotide sequence ID" value="NZ_CP033459.1"/>
</dbReference>
<accession>A0A5P8E5A1</accession>
<dbReference type="EMBL" id="CP033459">
    <property type="protein sequence ID" value="QFQ12209.1"/>
    <property type="molecule type" value="Genomic_DNA"/>
</dbReference>
<dbReference type="AlphaFoldDB" id="A0A5P8E5A1"/>
<organism evidence="2 3">
    <name type="scientific">Pseudoprevotella muciniphila</name>
    <dbReference type="NCBI Taxonomy" id="2133944"/>
    <lineage>
        <taxon>Bacteria</taxon>
        <taxon>Pseudomonadati</taxon>
        <taxon>Bacteroidota</taxon>
        <taxon>Bacteroidia</taxon>
        <taxon>Bacteroidales</taxon>
        <taxon>Prevotellaceae</taxon>
        <taxon>Pseudoprevotella</taxon>
    </lineage>
</organism>
<protein>
    <submittedName>
        <fullName evidence="2">Uncharacterized protein</fullName>
    </submittedName>
</protein>
<feature type="region of interest" description="Disordered" evidence="1">
    <location>
        <begin position="67"/>
        <end position="120"/>
    </location>
</feature>
<gene>
    <name evidence="2" type="ORF">C7Y71_003770</name>
</gene>
<sequence length="183" mass="19707">MKTYYAPEMQEWLLAVPCGKARVMFHFRGGWTSAHGSSPATFTTDNPAAIAILEGSTYFRRGEIRLAKESPEPGPPGHSGNSRPSGNSGPSGKPGSSGKPEKPAPPLTPAPPPAKPHLDPLTMRDVHVACAEDAKDYLATHYGIDRASILTPYDLMDAAKRKNLRFLIGENANPLKFKQDDTG</sequence>
<evidence type="ECO:0000256" key="1">
    <source>
        <dbReference type="SAM" id="MobiDB-lite"/>
    </source>
</evidence>
<feature type="compositionally biased region" description="Pro residues" evidence="1">
    <location>
        <begin position="103"/>
        <end position="115"/>
    </location>
</feature>
<name>A0A5P8E5A1_9BACT</name>
<dbReference type="KEGG" id="alq:C7Y71_003770"/>
<feature type="compositionally biased region" description="Low complexity" evidence="1">
    <location>
        <begin position="78"/>
        <end position="98"/>
    </location>
</feature>
<evidence type="ECO:0000313" key="2">
    <source>
        <dbReference type="EMBL" id="QFQ12209.1"/>
    </source>
</evidence>